<evidence type="ECO:0000259" key="1">
    <source>
        <dbReference type="Pfam" id="PF12697"/>
    </source>
</evidence>
<name>A0A6J7I2T2_9ZZZZ</name>
<evidence type="ECO:0000313" key="2">
    <source>
        <dbReference type="EMBL" id="CAB4924934.1"/>
    </source>
</evidence>
<proteinExistence type="predicted"/>
<dbReference type="EMBL" id="CAFBLX010000403">
    <property type="protein sequence ID" value="CAB4924934.1"/>
    <property type="molecule type" value="Genomic_DNA"/>
</dbReference>
<gene>
    <name evidence="2" type="ORF">UFOPK3472_03778</name>
</gene>
<dbReference type="InterPro" id="IPR050266">
    <property type="entry name" value="AB_hydrolase_sf"/>
</dbReference>
<dbReference type="AlphaFoldDB" id="A0A6J7I2T2"/>
<dbReference type="PANTHER" id="PTHR43798:SF33">
    <property type="entry name" value="HYDROLASE, PUTATIVE (AFU_ORTHOLOGUE AFUA_2G14860)-RELATED"/>
    <property type="match status" value="1"/>
</dbReference>
<reference evidence="2" key="1">
    <citation type="submission" date="2020-05" db="EMBL/GenBank/DDBJ databases">
        <authorList>
            <person name="Chiriac C."/>
            <person name="Salcher M."/>
            <person name="Ghai R."/>
            <person name="Kavagutti S V."/>
        </authorList>
    </citation>
    <scope>NUCLEOTIDE SEQUENCE</scope>
</reference>
<dbReference type="PANTHER" id="PTHR43798">
    <property type="entry name" value="MONOACYLGLYCEROL LIPASE"/>
    <property type="match status" value="1"/>
</dbReference>
<feature type="domain" description="AB hydrolase-1" evidence="1">
    <location>
        <begin position="46"/>
        <end position="272"/>
    </location>
</feature>
<dbReference type="InterPro" id="IPR029058">
    <property type="entry name" value="AB_hydrolase_fold"/>
</dbReference>
<dbReference type="SUPFAM" id="SSF53474">
    <property type="entry name" value="alpha/beta-Hydrolases"/>
    <property type="match status" value="1"/>
</dbReference>
<dbReference type="Gene3D" id="3.40.50.1820">
    <property type="entry name" value="alpha/beta hydrolase"/>
    <property type="match status" value="1"/>
</dbReference>
<dbReference type="GO" id="GO:0016020">
    <property type="term" value="C:membrane"/>
    <property type="evidence" value="ECO:0007669"/>
    <property type="project" value="TreeGrafter"/>
</dbReference>
<dbReference type="InterPro" id="IPR000073">
    <property type="entry name" value="AB_hydrolase_1"/>
</dbReference>
<organism evidence="2">
    <name type="scientific">freshwater metagenome</name>
    <dbReference type="NCBI Taxonomy" id="449393"/>
    <lineage>
        <taxon>unclassified sequences</taxon>
        <taxon>metagenomes</taxon>
        <taxon>ecological metagenomes</taxon>
    </lineage>
</organism>
<dbReference type="Pfam" id="PF12697">
    <property type="entry name" value="Abhydrolase_6"/>
    <property type="match status" value="1"/>
</dbReference>
<protein>
    <submittedName>
        <fullName evidence="2">Unannotated protein</fullName>
    </submittedName>
</protein>
<sequence length="276" mass="29546">MTLAGFFTAYDRVLRKWPVPAQAIDVNTVHGSTRINACGPVDGPALVLLPGAGATSTVWFANINALSQHYRVYAVDLMGDVGRSVPGEQSIDSVDELLNWVTAVLDELGLRAVALCGHSYGAMIALAYTLRNESRVDALTLLDPNACFGSMSPRYLLHALPILLSPNEKRQRAFVRWETDDAQLDPDWLDVLALGAAHAPTTKTIVPKRPNPATFANFGVATTVVLAGNGKVHNAARIESAVRTALPAARTVILDGATHHTLPMLPAAEVNEILLS</sequence>
<accession>A0A6J7I2T2</accession>